<protein>
    <submittedName>
        <fullName evidence="1">Uncharacterized protein</fullName>
    </submittedName>
</protein>
<comment type="caution">
    <text evidence="1">The sequence shown here is derived from an EMBL/GenBank/DDBJ whole genome shotgun (WGS) entry which is preliminary data.</text>
</comment>
<organism evidence="1 2">
    <name type="scientific">Pieris brassicae</name>
    <name type="common">White butterfly</name>
    <name type="synonym">Large white butterfly</name>
    <dbReference type="NCBI Taxonomy" id="7116"/>
    <lineage>
        <taxon>Eukaryota</taxon>
        <taxon>Metazoa</taxon>
        <taxon>Ecdysozoa</taxon>
        <taxon>Arthropoda</taxon>
        <taxon>Hexapoda</taxon>
        <taxon>Insecta</taxon>
        <taxon>Pterygota</taxon>
        <taxon>Neoptera</taxon>
        <taxon>Endopterygota</taxon>
        <taxon>Lepidoptera</taxon>
        <taxon>Glossata</taxon>
        <taxon>Ditrysia</taxon>
        <taxon>Papilionoidea</taxon>
        <taxon>Pieridae</taxon>
        <taxon>Pierinae</taxon>
        <taxon>Pieris</taxon>
    </lineage>
</organism>
<keyword evidence="2" id="KW-1185">Reference proteome</keyword>
<proteinExistence type="predicted"/>
<evidence type="ECO:0000313" key="1">
    <source>
        <dbReference type="EMBL" id="CAH3965139.1"/>
    </source>
</evidence>
<dbReference type="Proteomes" id="UP001152562">
    <property type="component" value="Unassembled WGS sequence"/>
</dbReference>
<accession>A0A9P0SZZ3</accession>
<gene>
    <name evidence="1" type="ORF">PIBRA_LOCUS1650</name>
</gene>
<dbReference type="AlphaFoldDB" id="A0A9P0SZZ3"/>
<reference evidence="1" key="1">
    <citation type="submission" date="2022-05" db="EMBL/GenBank/DDBJ databases">
        <authorList>
            <person name="Okamura Y."/>
        </authorList>
    </citation>
    <scope>NUCLEOTIDE SEQUENCE</scope>
</reference>
<name>A0A9P0SZZ3_PIEBR</name>
<dbReference type="EMBL" id="CALOZG010000002">
    <property type="protein sequence ID" value="CAH3965139.1"/>
    <property type="molecule type" value="Genomic_DNA"/>
</dbReference>
<sequence>MMKACVIDQRVLADSGKLDLPNNVGLHVLVLPVVLSRYLPRVPHAGRVTRERASRTQRRREERDRYRIVAGVRPALARAACGDAVCRQAPLVPAGG</sequence>
<evidence type="ECO:0000313" key="2">
    <source>
        <dbReference type="Proteomes" id="UP001152562"/>
    </source>
</evidence>